<dbReference type="InterPro" id="IPR032710">
    <property type="entry name" value="NTF2-like_dom_sf"/>
</dbReference>
<proteinExistence type="predicted"/>
<dbReference type="Proteomes" id="UP001215280">
    <property type="component" value="Unassembled WGS sequence"/>
</dbReference>
<keyword evidence="2" id="KW-1185">Reference proteome</keyword>
<protein>
    <submittedName>
        <fullName evidence="1">Uncharacterized protein</fullName>
    </submittedName>
</protein>
<evidence type="ECO:0000313" key="1">
    <source>
        <dbReference type="EMBL" id="KAJ7740222.1"/>
    </source>
</evidence>
<name>A0AAD7N0H4_9AGAR</name>
<gene>
    <name evidence="1" type="ORF">DFH07DRAFT_778450</name>
</gene>
<dbReference type="AlphaFoldDB" id="A0AAD7N0H4"/>
<comment type="caution">
    <text evidence="1">The sequence shown here is derived from an EMBL/GenBank/DDBJ whole genome shotgun (WGS) entry which is preliminary data.</text>
</comment>
<evidence type="ECO:0000313" key="2">
    <source>
        <dbReference type="Proteomes" id="UP001215280"/>
    </source>
</evidence>
<reference evidence="1" key="1">
    <citation type="submission" date="2023-03" db="EMBL/GenBank/DDBJ databases">
        <title>Massive genome expansion in bonnet fungi (Mycena s.s.) driven by repeated elements and novel gene families across ecological guilds.</title>
        <authorList>
            <consortium name="Lawrence Berkeley National Laboratory"/>
            <person name="Harder C.B."/>
            <person name="Miyauchi S."/>
            <person name="Viragh M."/>
            <person name="Kuo A."/>
            <person name="Thoen E."/>
            <person name="Andreopoulos B."/>
            <person name="Lu D."/>
            <person name="Skrede I."/>
            <person name="Drula E."/>
            <person name="Henrissat B."/>
            <person name="Morin E."/>
            <person name="Kohler A."/>
            <person name="Barry K."/>
            <person name="LaButti K."/>
            <person name="Morin E."/>
            <person name="Salamov A."/>
            <person name="Lipzen A."/>
            <person name="Mereny Z."/>
            <person name="Hegedus B."/>
            <person name="Baldrian P."/>
            <person name="Stursova M."/>
            <person name="Weitz H."/>
            <person name="Taylor A."/>
            <person name="Grigoriev I.V."/>
            <person name="Nagy L.G."/>
            <person name="Martin F."/>
            <person name="Kauserud H."/>
        </authorList>
    </citation>
    <scope>NUCLEOTIDE SEQUENCE</scope>
    <source>
        <strain evidence="1">CBHHK188m</strain>
    </source>
</reference>
<dbReference type="EMBL" id="JARJLG010000128">
    <property type="protein sequence ID" value="KAJ7740222.1"/>
    <property type="molecule type" value="Genomic_DNA"/>
</dbReference>
<accession>A0AAD7N0H4</accession>
<sequence length="363" mass="40538">MAPSQQQVLFAAEVLFLDLAANTSSNILIGHFSTTREVVVQHAPVRCPHPYTSRITGLNGVRSYFDLIATHWLRSDMEIHGRTVADQQVVVNASARWTWRTSGRSWKEEFVCTLDYDEHLKVVRMIIETKSGPGTCVMRAVDSDRLESGDLPQATGIVCDGWHILANEQARARVTSTVFAMSVHAKASNIDGCPAEEVARYRKSPPGHRASLEGIRNAALKQIHLETHFSVALHEKAQRLCAIERKLDALHPCGLIFTGTSSSKSVPAGSRHDPLNALVFCRPLLPPRVPVPQKMGQEAHHLDWCKPPTDAGPRASTEHNNVVVQSFKVRCLVEDLHETIQDQEFDELDMEIQMRKEVPRRAM</sequence>
<dbReference type="Gene3D" id="3.10.450.50">
    <property type="match status" value="1"/>
</dbReference>
<dbReference type="SUPFAM" id="SSF54427">
    <property type="entry name" value="NTF2-like"/>
    <property type="match status" value="1"/>
</dbReference>
<organism evidence="1 2">
    <name type="scientific">Mycena maculata</name>
    <dbReference type="NCBI Taxonomy" id="230809"/>
    <lineage>
        <taxon>Eukaryota</taxon>
        <taxon>Fungi</taxon>
        <taxon>Dikarya</taxon>
        <taxon>Basidiomycota</taxon>
        <taxon>Agaricomycotina</taxon>
        <taxon>Agaricomycetes</taxon>
        <taxon>Agaricomycetidae</taxon>
        <taxon>Agaricales</taxon>
        <taxon>Marasmiineae</taxon>
        <taxon>Mycenaceae</taxon>
        <taxon>Mycena</taxon>
    </lineage>
</organism>